<evidence type="ECO:0000313" key="2">
    <source>
        <dbReference type="Proteomes" id="UP000799436"/>
    </source>
</evidence>
<organism evidence="1 2">
    <name type="scientific">Teratosphaeria nubilosa</name>
    <dbReference type="NCBI Taxonomy" id="161662"/>
    <lineage>
        <taxon>Eukaryota</taxon>
        <taxon>Fungi</taxon>
        <taxon>Dikarya</taxon>
        <taxon>Ascomycota</taxon>
        <taxon>Pezizomycotina</taxon>
        <taxon>Dothideomycetes</taxon>
        <taxon>Dothideomycetidae</taxon>
        <taxon>Mycosphaerellales</taxon>
        <taxon>Teratosphaeriaceae</taxon>
        <taxon>Teratosphaeria</taxon>
    </lineage>
</organism>
<protein>
    <submittedName>
        <fullName evidence="1">Uncharacterized protein</fullName>
    </submittedName>
</protein>
<evidence type="ECO:0000313" key="1">
    <source>
        <dbReference type="EMBL" id="KAF2773306.1"/>
    </source>
</evidence>
<proteinExistence type="predicted"/>
<gene>
    <name evidence="1" type="ORF">EJ03DRAFT_125805</name>
</gene>
<reference evidence="1" key="1">
    <citation type="journal article" date="2020" name="Stud. Mycol.">
        <title>101 Dothideomycetes genomes: a test case for predicting lifestyles and emergence of pathogens.</title>
        <authorList>
            <person name="Haridas S."/>
            <person name="Albert R."/>
            <person name="Binder M."/>
            <person name="Bloem J."/>
            <person name="Labutti K."/>
            <person name="Salamov A."/>
            <person name="Andreopoulos B."/>
            <person name="Baker S."/>
            <person name="Barry K."/>
            <person name="Bills G."/>
            <person name="Bluhm B."/>
            <person name="Cannon C."/>
            <person name="Castanera R."/>
            <person name="Culley D."/>
            <person name="Daum C."/>
            <person name="Ezra D."/>
            <person name="Gonzalez J."/>
            <person name="Henrissat B."/>
            <person name="Kuo A."/>
            <person name="Liang C."/>
            <person name="Lipzen A."/>
            <person name="Lutzoni F."/>
            <person name="Magnuson J."/>
            <person name="Mondo S."/>
            <person name="Nolan M."/>
            <person name="Ohm R."/>
            <person name="Pangilinan J."/>
            <person name="Park H.-J."/>
            <person name="Ramirez L."/>
            <person name="Alfaro M."/>
            <person name="Sun H."/>
            <person name="Tritt A."/>
            <person name="Yoshinaga Y."/>
            <person name="Zwiers L.-H."/>
            <person name="Turgeon B."/>
            <person name="Goodwin S."/>
            <person name="Spatafora J."/>
            <person name="Crous P."/>
            <person name="Grigoriev I."/>
        </authorList>
    </citation>
    <scope>NUCLEOTIDE SEQUENCE</scope>
    <source>
        <strain evidence="1">CBS 116005</strain>
    </source>
</reference>
<dbReference type="Proteomes" id="UP000799436">
    <property type="component" value="Unassembled WGS sequence"/>
</dbReference>
<accession>A0A6G1LKB6</accession>
<dbReference type="AlphaFoldDB" id="A0A6G1LKB6"/>
<name>A0A6G1LKB6_9PEZI</name>
<keyword evidence="2" id="KW-1185">Reference proteome</keyword>
<sequence>MSLIAFHKNKPSTKDAHPPFIACTCISSLRNIWDCWRTLCGIRPRRRCKHAVKTRPMGECQAYISGNIWVTIHDCYGDHGHHCRCGTYIDKQGFERLGCFKHGDSKQPPCGKSNP</sequence>
<dbReference type="EMBL" id="ML995811">
    <property type="protein sequence ID" value="KAF2773306.1"/>
    <property type="molecule type" value="Genomic_DNA"/>
</dbReference>